<evidence type="ECO:0000313" key="2">
    <source>
        <dbReference type="Proteomes" id="UP000185911"/>
    </source>
</evidence>
<sequence length="41" mass="4842">MSAQFLDLPAKWVNESDTIRRHIGLSFNTVRRNYINESKHP</sequence>
<keyword evidence="2" id="KW-1185">Reference proteome</keyword>
<gene>
    <name evidence="1" type="ORF">BLL52_1164</name>
</gene>
<organism evidence="1 2">
    <name type="scientific">Rhodoferax antarcticus ANT.BR</name>
    <dbReference type="NCBI Taxonomy" id="1111071"/>
    <lineage>
        <taxon>Bacteria</taxon>
        <taxon>Pseudomonadati</taxon>
        <taxon>Pseudomonadota</taxon>
        <taxon>Betaproteobacteria</taxon>
        <taxon>Burkholderiales</taxon>
        <taxon>Comamonadaceae</taxon>
        <taxon>Rhodoferax</taxon>
    </lineage>
</organism>
<dbReference type="AlphaFoldDB" id="A0A1Q8YGZ7"/>
<name>A0A1Q8YGZ7_9BURK</name>
<protein>
    <submittedName>
        <fullName evidence="1">Uncharacterized protein</fullName>
    </submittedName>
</protein>
<evidence type="ECO:0000313" key="1">
    <source>
        <dbReference type="EMBL" id="OLP07334.1"/>
    </source>
</evidence>
<reference evidence="1 2" key="1">
    <citation type="submission" date="2017-01" db="EMBL/GenBank/DDBJ databases">
        <title>Genome sequence of Rhodoferax antarcticus ANT.BR, a psychrophilic purple nonsulfur bacterium from an Antarctic microbial mat.</title>
        <authorList>
            <person name="Baker J."/>
            <person name="Riester C."/>
            <person name="Skinner B."/>
            <person name="Newell A."/>
            <person name="Swingley W."/>
            <person name="Madigan M."/>
            <person name="Jung D."/>
            <person name="Asao M."/>
            <person name="Chen M."/>
            <person name="Loughlin P."/>
            <person name="Pan H."/>
            <person name="Lin S."/>
            <person name="Li N."/>
            <person name="Shaw J."/>
            <person name="Prado M."/>
            <person name="Sherman C."/>
            <person name="Li X."/>
            <person name="Tang J."/>
            <person name="Blankenship R."/>
            <person name="Zhao T."/>
            <person name="Touchman J."/>
            <person name="Sattley M."/>
        </authorList>
    </citation>
    <scope>NUCLEOTIDE SEQUENCE [LARGE SCALE GENOMIC DNA]</scope>
    <source>
        <strain evidence="1 2">ANT.BR</strain>
    </source>
</reference>
<proteinExistence type="predicted"/>
<comment type="caution">
    <text evidence="1">The sequence shown here is derived from an EMBL/GenBank/DDBJ whole genome shotgun (WGS) entry which is preliminary data.</text>
</comment>
<dbReference type="Proteomes" id="UP000185911">
    <property type="component" value="Unassembled WGS sequence"/>
</dbReference>
<dbReference type="EMBL" id="MSYM01000008">
    <property type="protein sequence ID" value="OLP07334.1"/>
    <property type="molecule type" value="Genomic_DNA"/>
</dbReference>
<accession>A0A1Q8YGZ7</accession>